<evidence type="ECO:0008006" key="3">
    <source>
        <dbReference type="Google" id="ProtNLM"/>
    </source>
</evidence>
<comment type="caution">
    <text evidence="1">The sequence shown here is derived from an EMBL/GenBank/DDBJ whole genome shotgun (WGS) entry which is preliminary data.</text>
</comment>
<organism evidence="1 2">
    <name type="scientific">Chungangia koreensis</name>
    <dbReference type="NCBI Taxonomy" id="752657"/>
    <lineage>
        <taxon>Bacteria</taxon>
        <taxon>Bacillati</taxon>
        <taxon>Bacillota</taxon>
        <taxon>Bacilli</taxon>
        <taxon>Lactobacillales</taxon>
        <taxon>Chungangia</taxon>
    </lineage>
</organism>
<dbReference type="Proteomes" id="UP001595817">
    <property type="component" value="Unassembled WGS sequence"/>
</dbReference>
<dbReference type="EMBL" id="JBHSEC010000003">
    <property type="protein sequence ID" value="MFC4409463.1"/>
    <property type="molecule type" value="Genomic_DNA"/>
</dbReference>
<name>A0ABV8X0N6_9LACT</name>
<proteinExistence type="predicted"/>
<accession>A0ABV8X0N6</accession>
<evidence type="ECO:0000313" key="2">
    <source>
        <dbReference type="Proteomes" id="UP001595817"/>
    </source>
</evidence>
<protein>
    <recommendedName>
        <fullName evidence="3">WYL domain-containing protein</fullName>
    </recommendedName>
</protein>
<keyword evidence="2" id="KW-1185">Reference proteome</keyword>
<reference evidence="2" key="1">
    <citation type="journal article" date="2019" name="Int. J. Syst. Evol. Microbiol.">
        <title>The Global Catalogue of Microorganisms (GCM) 10K type strain sequencing project: providing services to taxonomists for standard genome sequencing and annotation.</title>
        <authorList>
            <consortium name="The Broad Institute Genomics Platform"/>
            <consortium name="The Broad Institute Genome Sequencing Center for Infectious Disease"/>
            <person name="Wu L."/>
            <person name="Ma J."/>
        </authorList>
    </citation>
    <scope>NUCLEOTIDE SEQUENCE [LARGE SCALE GENOMIC DNA]</scope>
    <source>
        <strain evidence="2">CCUG 59778</strain>
    </source>
</reference>
<gene>
    <name evidence="1" type="ORF">ACFOZY_03315</name>
</gene>
<sequence>MREQLIKAMKVSKVLEIVYQAKDGSISQRNIRVLSIKGDAVFAYCYLRNKKRIFHIEQLLAAFPVRTRQRRIG</sequence>
<evidence type="ECO:0000313" key="1">
    <source>
        <dbReference type="EMBL" id="MFC4409463.1"/>
    </source>
</evidence>
<dbReference type="RefSeq" id="WP_378152249.1">
    <property type="nucleotide sequence ID" value="NZ_JBHSEC010000003.1"/>
</dbReference>